<feature type="compositionally biased region" description="Low complexity" evidence="2">
    <location>
        <begin position="1463"/>
        <end position="1474"/>
    </location>
</feature>
<feature type="region of interest" description="Disordered" evidence="2">
    <location>
        <begin position="919"/>
        <end position="944"/>
    </location>
</feature>
<sequence length="1500" mass="166713">MDITAGETLARSVEEEAASALQALHNDLRLNLTTRVIQGSTDAVVAVEQLTELHTRTVKELNARIDELQKQLSEATGVIEGLGTQLVRGTVRGAEAVSRSLTVDVLSDSFQQAAGADMSPTHTEHVHDLEAGELSSDAFATAVGSSSGGGTGVLRTDTTFSSLSADVSQSLKLQQKQYRQQQSLLLSQVRDLTVLLERVVKENVQNRKELQLLRVSTIPIEQHQQVVEARDMLLSECSSMKIELHRLHIEMEKALQSTESPVQPSGGVSFASGNITAGGKEDVPPLIMHESDPRGVARLPQQKGSERDATNERAASREKPGFNEEALLHPQLWKVAVRELEQQATLAASQLSAADSLREAESCIAKLKEEREALRDSYKKLEEEDKCVRADCEQLTFRNAVLSQQLASLLVRVEHQCRSLHRLSQRDDGLKGGMEIASGDEIFSASSNPAGRRRCRGERGRVAAAVHSLLEQRGAVLGNIVPQSSPTGGAIESHAGHVLDVASPHSEPLEIEGGLRTAIGVFAQTPRHSVRLRNLGSPPVTLEATQLPRLPTCEELSGVALGRPSSYATLYPSQNQAHIISGVSNSETSTDRDNWWSSGASVQVISENDEENARFLEVLREDESLDRFSVNSVGELIKRNQELVQQLYLMSQRVRGENKPHTVGTGSETENSSVTSDTEAAKPREKNVRKRRRESTPPSEGEEDSIEEESFDGRGSNSEDDNVYQRLEDQIQEHINAVLAQHEAHLSITDKELKTLLARISEIGREFNGCNQQKRESVDDMARDRIIASLVRLCVQQSVRAAEQTASLVEVQKSSHNSFTTGCWLEAQRVLKQSTEDLCSAVSRNSLTTVAPAMSVGVEVAGGSVALREVDEATILQNIAQLLRAASLREHAVQRVLALAAQRLRTARRVCSVSKSDASRGQRSHVVSNEETDEVGSFPGDVDDYLNDSASDEVQYLREQMDIAHAQYSQLLETHHEERKQHTVLLDKMWRLEEEMVSARREREDALQSMSTMMKREDYEATVAALDDANTKMAELEWQLQQQKTVQKVLEQELDAFKAERVQAEQRCTAEAAQRNALVAQKDELIAHYASQQHQLEHKLTNLQASNARLEEKINQERGVVCARDEELSSMREKVRRLELALLENQPTQELLLSMFPDDRMLELNSKLILEQCSEKENLMKETVTLKLDLDSVRMRLEEQKLQTQQAIQARQEAELLLQEKELEQAGGKSEANAVTTAVEATETQQCALVTHTAQLELESLRRANALLLLEKKEWMEREVLLRDQLDALGRDPVSENARRYGLEGVRSFEEQLVTMQGRCDDLHRQLDAANALRTTVKQLTDDKGRLTNELREAQNAFVKQQQSNERLREEINKMTVTLQEKEESHDAAKMTLAEKEEIINSISEAIGTLEAEIEKLERSVTDTERERDKLLQDNIKLIESVKSLTEAVKKKEGERKAAQAALAQGLASATASSNRWRGRGSSLTPVSVTGSLATKSLQR</sequence>
<dbReference type="PANTHER" id="PTHR45615:SF80">
    <property type="entry name" value="GRIP DOMAIN-CONTAINING PROTEIN"/>
    <property type="match status" value="1"/>
</dbReference>
<feature type="coiled-coil region" evidence="1">
    <location>
        <begin position="51"/>
        <end position="85"/>
    </location>
</feature>
<feature type="coiled-coil region" evidence="1">
    <location>
        <begin position="1093"/>
        <end position="1120"/>
    </location>
</feature>
<proteinExistence type="predicted"/>
<keyword evidence="1" id="KW-0175">Coiled coil</keyword>
<feature type="region of interest" description="Disordered" evidence="2">
    <location>
        <begin position="1463"/>
        <end position="1500"/>
    </location>
</feature>
<gene>
    <name evidence="3" type="ORF">TCIL3000_9_2230</name>
</gene>
<feature type="compositionally biased region" description="Polar residues" evidence="2">
    <location>
        <begin position="919"/>
        <end position="929"/>
    </location>
</feature>
<evidence type="ECO:0000256" key="2">
    <source>
        <dbReference type="SAM" id="MobiDB-lite"/>
    </source>
</evidence>
<feature type="region of interest" description="Disordered" evidence="2">
    <location>
        <begin position="258"/>
        <end position="322"/>
    </location>
</feature>
<evidence type="ECO:0000256" key="1">
    <source>
        <dbReference type="SAM" id="Coils"/>
    </source>
</evidence>
<feature type="compositionally biased region" description="Polar residues" evidence="2">
    <location>
        <begin position="1482"/>
        <end position="1500"/>
    </location>
</feature>
<evidence type="ECO:0000313" key="3">
    <source>
        <dbReference type="EMBL" id="CCC92826.1"/>
    </source>
</evidence>
<dbReference type="PANTHER" id="PTHR45615">
    <property type="entry name" value="MYOSIN HEAVY CHAIN, NON-MUSCLE"/>
    <property type="match status" value="1"/>
</dbReference>
<name>G0UTW2_TRYCI</name>
<feature type="coiled-coil region" evidence="1">
    <location>
        <begin position="357"/>
        <end position="391"/>
    </location>
</feature>
<accession>G0UTW2</accession>
<feature type="compositionally biased region" description="Polar residues" evidence="2">
    <location>
        <begin position="664"/>
        <end position="678"/>
    </location>
</feature>
<organism evidence="3">
    <name type="scientific">Trypanosoma congolense (strain IL3000)</name>
    <dbReference type="NCBI Taxonomy" id="1068625"/>
    <lineage>
        <taxon>Eukaryota</taxon>
        <taxon>Discoba</taxon>
        <taxon>Euglenozoa</taxon>
        <taxon>Kinetoplastea</taxon>
        <taxon>Metakinetoplastina</taxon>
        <taxon>Trypanosomatida</taxon>
        <taxon>Trypanosomatidae</taxon>
        <taxon>Trypanosoma</taxon>
        <taxon>Nannomonas</taxon>
    </lineage>
</organism>
<feature type="region of interest" description="Disordered" evidence="2">
    <location>
        <begin position="655"/>
        <end position="720"/>
    </location>
</feature>
<protein>
    <submittedName>
        <fullName evidence="3">Uncharacterized protein</fullName>
    </submittedName>
</protein>
<feature type="coiled-coil region" evidence="1">
    <location>
        <begin position="989"/>
        <end position="1067"/>
    </location>
</feature>
<feature type="compositionally biased region" description="Acidic residues" evidence="2">
    <location>
        <begin position="700"/>
        <end position="710"/>
    </location>
</feature>
<dbReference type="EMBL" id="HE575322">
    <property type="protein sequence ID" value="CCC92826.1"/>
    <property type="molecule type" value="Genomic_DNA"/>
</dbReference>
<dbReference type="VEuPathDB" id="TriTrypDB:TcIL3000_9_2230"/>
<feature type="coiled-coil region" evidence="1">
    <location>
        <begin position="1330"/>
        <end position="1462"/>
    </location>
</feature>
<feature type="compositionally biased region" description="Basic and acidic residues" evidence="2">
    <location>
        <begin position="304"/>
        <end position="322"/>
    </location>
</feature>
<reference evidence="3" key="1">
    <citation type="journal article" date="2012" name="Proc. Natl. Acad. Sci. U.S.A.">
        <title>Antigenic diversity is generated by distinct evolutionary mechanisms in African trypanosome species.</title>
        <authorList>
            <person name="Jackson A.P."/>
            <person name="Berry A."/>
            <person name="Aslett M."/>
            <person name="Allison H.C."/>
            <person name="Burton P."/>
            <person name="Vavrova-Anderson J."/>
            <person name="Brown R."/>
            <person name="Browne H."/>
            <person name="Corton N."/>
            <person name="Hauser H."/>
            <person name="Gamble J."/>
            <person name="Gilderthorp R."/>
            <person name="Marcello L."/>
            <person name="McQuillan J."/>
            <person name="Otto T.D."/>
            <person name="Quail M.A."/>
            <person name="Sanders M.J."/>
            <person name="van Tonder A."/>
            <person name="Ginger M.L."/>
            <person name="Field M.C."/>
            <person name="Barry J.D."/>
            <person name="Hertz-Fowler C."/>
            <person name="Berriman M."/>
        </authorList>
    </citation>
    <scope>NUCLEOTIDE SEQUENCE</scope>
    <source>
        <strain evidence="3">IL3000</strain>
    </source>
</reference>
<feature type="compositionally biased region" description="Basic and acidic residues" evidence="2">
    <location>
        <begin position="279"/>
        <end position="295"/>
    </location>
</feature>